<evidence type="ECO:0000313" key="8">
    <source>
        <dbReference type="EMBL" id="AHC73294.1"/>
    </source>
</evidence>
<gene>
    <name evidence="5 8" type="primary">truB</name>
    <name evidence="8" type="ORF">P856_44</name>
</gene>
<accession>V9TQY6</accession>
<dbReference type="Gene3D" id="3.30.2350.10">
    <property type="entry name" value="Pseudouridine synthase"/>
    <property type="match status" value="1"/>
</dbReference>
<dbReference type="Proteomes" id="UP000018700">
    <property type="component" value="Chromosome"/>
</dbReference>
<comment type="similarity">
    <text evidence="2 5">Belongs to the pseudouridine synthase TruB family. Type 1 subfamily.</text>
</comment>
<evidence type="ECO:0000256" key="3">
    <source>
        <dbReference type="ARBA" id="ARBA00022694"/>
    </source>
</evidence>
<dbReference type="OrthoDB" id="9802309at2"/>
<name>V9TQY6_9PROT</name>
<dbReference type="HOGENOM" id="CLU_032087_0_3_5"/>
<evidence type="ECO:0000259" key="6">
    <source>
        <dbReference type="Pfam" id="PF01509"/>
    </source>
</evidence>
<keyword evidence="3 5" id="KW-0819">tRNA processing</keyword>
<dbReference type="Pfam" id="PF16198">
    <property type="entry name" value="TruB_C_2"/>
    <property type="match status" value="1"/>
</dbReference>
<evidence type="ECO:0000259" key="7">
    <source>
        <dbReference type="Pfam" id="PF16198"/>
    </source>
</evidence>
<evidence type="ECO:0000256" key="1">
    <source>
        <dbReference type="ARBA" id="ARBA00000385"/>
    </source>
</evidence>
<comment type="function">
    <text evidence="5">Responsible for synthesis of pseudouridine from uracil-55 in the psi GC loop of transfer RNAs.</text>
</comment>
<comment type="catalytic activity">
    <reaction evidence="1 5">
        <text>uridine(55) in tRNA = pseudouridine(55) in tRNA</text>
        <dbReference type="Rhea" id="RHEA:42532"/>
        <dbReference type="Rhea" id="RHEA-COMP:10101"/>
        <dbReference type="Rhea" id="RHEA-COMP:10102"/>
        <dbReference type="ChEBI" id="CHEBI:65314"/>
        <dbReference type="ChEBI" id="CHEBI:65315"/>
        <dbReference type="EC" id="5.4.99.25"/>
    </reaction>
</comment>
<dbReference type="GO" id="GO:1990481">
    <property type="term" value="P:mRNA pseudouridine synthesis"/>
    <property type="evidence" value="ECO:0007669"/>
    <property type="project" value="TreeGrafter"/>
</dbReference>
<proteinExistence type="inferred from homology"/>
<dbReference type="NCBIfam" id="TIGR00431">
    <property type="entry name" value="TruB"/>
    <property type="match status" value="1"/>
</dbReference>
<dbReference type="PANTHER" id="PTHR13767">
    <property type="entry name" value="TRNA-PSEUDOURIDINE SYNTHASE"/>
    <property type="match status" value="1"/>
</dbReference>
<dbReference type="CDD" id="cd02573">
    <property type="entry name" value="PseudoU_synth_EcTruB"/>
    <property type="match status" value="1"/>
</dbReference>
<dbReference type="EC" id="5.4.99.25" evidence="5"/>
<dbReference type="InterPro" id="IPR014780">
    <property type="entry name" value="tRNA_psdUridine_synth_TruB"/>
</dbReference>
<evidence type="ECO:0000256" key="5">
    <source>
        <dbReference type="HAMAP-Rule" id="MF_01080"/>
    </source>
</evidence>
<sequence length="308" mass="34027">MPYKKRGEPFHGWLVLDKPTHITSAKAVYAVREIFNGVKAGHAGTLDPLATGILPIALGEATKTVSYAMNSSKDYTLTVRWGEATTTDDADGEIVETNELRPDVTAILKIMNRFIGVIEQVPPKFSAIKINGERAYKLARSGKEFNLKCRSINIIDLVLLDIPTRDEASFQVTSGNGAYMRSLARNLAQALGTVGHMRNLRRLRVGPFCMNHAITLDQIKNSINKIHPSNYLLPIETALKNMPSLALQAAEAIRLSNGQGIPIHTLTDYSKLYQLQENDLIYVISNTIPIAIARIKDGTVRPVRVLKL</sequence>
<protein>
    <recommendedName>
        <fullName evidence="5">tRNA pseudouridine synthase B</fullName>
        <ecNumber evidence="5">5.4.99.25</ecNumber>
    </recommendedName>
    <alternativeName>
        <fullName evidence="5">tRNA pseudouridine(55) synthase</fullName>
        <shortName evidence="5">Psi55 synthase</shortName>
    </alternativeName>
    <alternativeName>
        <fullName evidence="5">tRNA pseudouridylate synthase</fullName>
    </alternativeName>
    <alternativeName>
        <fullName evidence="5">tRNA-uridine isomerase</fullName>
    </alternativeName>
</protein>
<dbReference type="GO" id="GO:0003723">
    <property type="term" value="F:RNA binding"/>
    <property type="evidence" value="ECO:0007669"/>
    <property type="project" value="InterPro"/>
</dbReference>
<dbReference type="InterPro" id="IPR020103">
    <property type="entry name" value="PsdUridine_synth_cat_dom_sf"/>
</dbReference>
<dbReference type="EMBL" id="CP006745">
    <property type="protein sequence ID" value="AHC73294.1"/>
    <property type="molecule type" value="Genomic_DNA"/>
</dbReference>
<evidence type="ECO:0000313" key="9">
    <source>
        <dbReference type="Proteomes" id="UP000018700"/>
    </source>
</evidence>
<dbReference type="RefSeq" id="WP_025300181.1">
    <property type="nucleotide sequence ID" value="NZ_CP006745.1"/>
</dbReference>
<dbReference type="HAMAP" id="MF_01080">
    <property type="entry name" value="TruB_bact"/>
    <property type="match status" value="1"/>
</dbReference>
<dbReference type="InterPro" id="IPR002501">
    <property type="entry name" value="PsdUridine_synth_N"/>
</dbReference>
<dbReference type="PANTHER" id="PTHR13767:SF2">
    <property type="entry name" value="PSEUDOURIDYLATE SYNTHASE TRUB1"/>
    <property type="match status" value="1"/>
</dbReference>
<dbReference type="SUPFAM" id="SSF55120">
    <property type="entry name" value="Pseudouridine synthase"/>
    <property type="match status" value="1"/>
</dbReference>
<keyword evidence="4 5" id="KW-0413">Isomerase</keyword>
<dbReference type="PATRIC" id="fig|1401328.3.peg.44"/>
<dbReference type="AlphaFoldDB" id="V9TQY6"/>
<evidence type="ECO:0000256" key="4">
    <source>
        <dbReference type="ARBA" id="ARBA00023235"/>
    </source>
</evidence>
<dbReference type="GO" id="GO:0160148">
    <property type="term" value="F:tRNA pseudouridine(55) synthase activity"/>
    <property type="evidence" value="ECO:0007669"/>
    <property type="project" value="UniProtKB-EC"/>
</dbReference>
<organism evidence="8 9">
    <name type="scientific">Candidatus Endolissoclinum faulkneri L5</name>
    <dbReference type="NCBI Taxonomy" id="1401328"/>
    <lineage>
        <taxon>Bacteria</taxon>
        <taxon>Pseudomonadati</taxon>
        <taxon>Pseudomonadota</taxon>
        <taxon>Alphaproteobacteria</taxon>
        <taxon>Rhodospirillales</taxon>
        <taxon>Rhodospirillaceae</taxon>
        <taxon>Candidatus Endolissoclinum</taxon>
    </lineage>
</organism>
<dbReference type="GO" id="GO:0031119">
    <property type="term" value="P:tRNA pseudouridine synthesis"/>
    <property type="evidence" value="ECO:0007669"/>
    <property type="project" value="UniProtKB-UniRule"/>
</dbReference>
<dbReference type="KEGG" id="efk:P856_44"/>
<reference evidence="8 9" key="1">
    <citation type="journal article" date="2013" name="PLoS ONE">
        <title>Bacterial endosymbiosis in a chordate host: long-term co-evolution and conservation of secondary metabolism.</title>
        <authorList>
            <person name="Kwan J.C."/>
            <person name="Schmidt E.W."/>
        </authorList>
    </citation>
    <scope>NUCLEOTIDE SEQUENCE [LARGE SCALE GENOMIC DNA]</scope>
    <source>
        <strain evidence="9">faulkneri L5</strain>
    </source>
</reference>
<keyword evidence="9" id="KW-1185">Reference proteome</keyword>
<dbReference type="Pfam" id="PF01509">
    <property type="entry name" value="TruB_N"/>
    <property type="match status" value="1"/>
</dbReference>
<feature type="domain" description="Pseudouridine synthase II N-terminal" evidence="6">
    <location>
        <begin position="32"/>
        <end position="180"/>
    </location>
</feature>
<dbReference type="STRING" id="1401328.P856_44"/>
<feature type="domain" description="tRNA pseudouridylate synthase B C-terminal" evidence="7">
    <location>
        <begin position="181"/>
        <end position="239"/>
    </location>
</feature>
<dbReference type="InterPro" id="IPR032819">
    <property type="entry name" value="TruB_C"/>
</dbReference>
<evidence type="ECO:0000256" key="2">
    <source>
        <dbReference type="ARBA" id="ARBA00005642"/>
    </source>
</evidence>
<feature type="active site" description="Nucleophile" evidence="5">
    <location>
        <position position="47"/>
    </location>
</feature>
<dbReference type="eggNOG" id="COG0130">
    <property type="taxonomic scope" value="Bacteria"/>
</dbReference>